<accession>A0ABT8R756</accession>
<protein>
    <recommendedName>
        <fullName evidence="4">DUF4305 domain-containing protein</fullName>
    </recommendedName>
</protein>
<keyword evidence="1" id="KW-0812">Transmembrane</keyword>
<sequence length="82" mass="9422">MSVSFACIAPVFDKNSLLEKSIRWMFIIGVLFTIVALAIISFIYGINREYRFEVAVITIDYVVLLINGILLATLFRKYRKAE</sequence>
<dbReference type="Proteomes" id="UP001168528">
    <property type="component" value="Unassembled WGS sequence"/>
</dbReference>
<evidence type="ECO:0000313" key="3">
    <source>
        <dbReference type="Proteomes" id="UP001168528"/>
    </source>
</evidence>
<name>A0ABT8R756_9BACT</name>
<keyword evidence="1" id="KW-0472">Membrane</keyword>
<reference evidence="2" key="1">
    <citation type="submission" date="2023-07" db="EMBL/GenBank/DDBJ databases">
        <title>The genome sequence of Rhodocytophaga aerolata KACC 12507.</title>
        <authorList>
            <person name="Zhang X."/>
        </authorList>
    </citation>
    <scope>NUCLEOTIDE SEQUENCE</scope>
    <source>
        <strain evidence="2">KACC 12507</strain>
    </source>
</reference>
<feature type="transmembrane region" description="Helical" evidence="1">
    <location>
        <begin position="24"/>
        <end position="46"/>
    </location>
</feature>
<dbReference type="EMBL" id="JAUKPO010000005">
    <property type="protein sequence ID" value="MDO1447013.1"/>
    <property type="molecule type" value="Genomic_DNA"/>
</dbReference>
<evidence type="ECO:0000256" key="1">
    <source>
        <dbReference type="SAM" id="Phobius"/>
    </source>
</evidence>
<feature type="transmembrane region" description="Helical" evidence="1">
    <location>
        <begin position="52"/>
        <end position="75"/>
    </location>
</feature>
<keyword evidence="1" id="KW-1133">Transmembrane helix</keyword>
<keyword evidence="3" id="KW-1185">Reference proteome</keyword>
<dbReference type="RefSeq" id="WP_302037815.1">
    <property type="nucleotide sequence ID" value="NZ_JAUKPO010000005.1"/>
</dbReference>
<proteinExistence type="predicted"/>
<evidence type="ECO:0008006" key="4">
    <source>
        <dbReference type="Google" id="ProtNLM"/>
    </source>
</evidence>
<organism evidence="2 3">
    <name type="scientific">Rhodocytophaga aerolata</name>
    <dbReference type="NCBI Taxonomy" id="455078"/>
    <lineage>
        <taxon>Bacteria</taxon>
        <taxon>Pseudomonadati</taxon>
        <taxon>Bacteroidota</taxon>
        <taxon>Cytophagia</taxon>
        <taxon>Cytophagales</taxon>
        <taxon>Rhodocytophagaceae</taxon>
        <taxon>Rhodocytophaga</taxon>
    </lineage>
</organism>
<evidence type="ECO:0000313" key="2">
    <source>
        <dbReference type="EMBL" id="MDO1447013.1"/>
    </source>
</evidence>
<comment type="caution">
    <text evidence="2">The sequence shown here is derived from an EMBL/GenBank/DDBJ whole genome shotgun (WGS) entry which is preliminary data.</text>
</comment>
<gene>
    <name evidence="2" type="ORF">Q0590_12160</name>
</gene>